<evidence type="ECO:0000313" key="11">
    <source>
        <dbReference type="Proteomes" id="UP001281614"/>
    </source>
</evidence>
<dbReference type="Pfam" id="PF00082">
    <property type="entry name" value="Peptidase_S8"/>
    <property type="match status" value="1"/>
</dbReference>
<evidence type="ECO:0000259" key="9">
    <source>
        <dbReference type="Pfam" id="PF24476"/>
    </source>
</evidence>
<evidence type="ECO:0000256" key="5">
    <source>
        <dbReference type="PROSITE-ProRule" id="PRU01240"/>
    </source>
</evidence>
<dbReference type="SUPFAM" id="SSF52743">
    <property type="entry name" value="Subtilisin-like"/>
    <property type="match status" value="1"/>
</dbReference>
<dbReference type="PROSITE" id="PS51892">
    <property type="entry name" value="SUBTILASE"/>
    <property type="match status" value="1"/>
</dbReference>
<dbReference type="Pfam" id="PF24476">
    <property type="entry name" value="DUF7580"/>
    <property type="match status" value="1"/>
</dbReference>
<dbReference type="InterPro" id="IPR050131">
    <property type="entry name" value="Peptidase_S8_subtilisin-like"/>
</dbReference>
<dbReference type="PRINTS" id="PR00723">
    <property type="entry name" value="SUBTILISIN"/>
</dbReference>
<evidence type="ECO:0000256" key="6">
    <source>
        <dbReference type="RuleBase" id="RU003355"/>
    </source>
</evidence>
<dbReference type="PANTHER" id="PTHR43806">
    <property type="entry name" value="PEPTIDASE S8"/>
    <property type="match status" value="1"/>
</dbReference>
<keyword evidence="11" id="KW-1185">Reference proteome</keyword>
<feature type="active site" description="Charge relay system" evidence="5">
    <location>
        <position position="704"/>
    </location>
</feature>
<dbReference type="InterPro" id="IPR023828">
    <property type="entry name" value="Peptidase_S8_Ser-AS"/>
</dbReference>
<dbReference type="InterPro" id="IPR036852">
    <property type="entry name" value="Peptidase_S8/S53_dom_sf"/>
</dbReference>
<feature type="active site" description="Charge relay system" evidence="5">
    <location>
        <position position="742"/>
    </location>
</feature>
<dbReference type="Gene3D" id="3.40.50.200">
    <property type="entry name" value="Peptidase S8/S53 domain"/>
    <property type="match status" value="1"/>
</dbReference>
<protein>
    <submittedName>
        <fullName evidence="10">Pfs domain-containing protein</fullName>
    </submittedName>
</protein>
<feature type="domain" description="DUF7580" evidence="9">
    <location>
        <begin position="180"/>
        <end position="549"/>
    </location>
</feature>
<accession>A0AAD9YBJ2</accession>
<dbReference type="AlphaFoldDB" id="A0AAD9YBJ2"/>
<name>A0AAD9YBJ2_COLKA</name>
<organism evidence="10 11">
    <name type="scientific">Colletotrichum kahawae</name>
    <name type="common">Coffee berry disease fungus</name>
    <dbReference type="NCBI Taxonomy" id="34407"/>
    <lineage>
        <taxon>Eukaryota</taxon>
        <taxon>Fungi</taxon>
        <taxon>Dikarya</taxon>
        <taxon>Ascomycota</taxon>
        <taxon>Pezizomycotina</taxon>
        <taxon>Sordariomycetes</taxon>
        <taxon>Hypocreomycetidae</taxon>
        <taxon>Glomerellales</taxon>
        <taxon>Glomerellaceae</taxon>
        <taxon>Colletotrichum</taxon>
        <taxon>Colletotrichum gloeosporioides species complex</taxon>
    </lineage>
</organism>
<proteinExistence type="inferred from homology"/>
<gene>
    <name evidence="10" type="ORF">CKAH01_17438</name>
</gene>
<evidence type="ECO:0000256" key="1">
    <source>
        <dbReference type="ARBA" id="ARBA00011073"/>
    </source>
</evidence>
<comment type="similarity">
    <text evidence="1 5 6">Belongs to the peptidase S8 family.</text>
</comment>
<comment type="caution">
    <text evidence="10">The sequence shown here is derived from an EMBL/GenBank/DDBJ whole genome shotgun (WGS) entry which is preliminary data.</text>
</comment>
<evidence type="ECO:0000313" key="10">
    <source>
        <dbReference type="EMBL" id="KAK2754461.1"/>
    </source>
</evidence>
<sequence length="985" mass="110479">MALNPSVATGVDADNVRLAAESYTSFREIAQILRITEKDTRTKFFYADLTAYYLMIRNHINHISQTSPRFNSELIKQALSLLVSTLALSGPDVKAPTCTKLNEFLGHWDDVRRIDNIVMKLHIIRNCLDFGKTDEERSDYLLPIRACAMDLETQHPEETSSRMAQAFTTSKKITEPSYGVWQAAQSMFNALASSTDCLCNPSHEFGARLRLGTYRRPPNAECDIHADAEHDFEMFLSLKQEWHEARVRLAKEQVVQFDDGTPQSKISKRLKPQSLKVKSLCEPLTKIKTLKAYRLELKVMRKRLFRMKSEKSELIIDGARDPISLESFLRSSSRSLTSVKTKQILAVILSSAVLHLHDTPWLKPTWRSSDILFFRTASSQIPLQPFLQTDLSGLGLYLQSAAEGSENCDDITSWPASYGADPDDIDSDDMDFDDLDGMMPHHCPTLVALAIILMEVYLVAPFDVLVQRFGVMLEEDEQQANHTRHINANVLFQACRDEIPEDTRFYQAVERCLDPTIWEDEDGNKLDSVTMRTRIYEEVVQPLEIELTQGFSSISIDDLDRFAQSLDFGSWDQHIQDVGQQAAANASTYDDANRRDQNPPPGASFCVKPPDLSESGFSLTNAAPSDWNHQAQGNNLVLSALPPTTQIAGNHPSFKFFDDETIPNASAGKACAQYKRWKADYTEVYEHFIPNEQTIAPVRVAVLDTGIDMTHPDVEARIENIKTRYNWHNEKQKSKVHDRNSHGTFTACLVLDFAPDAELYIAKIAEKEPSNPTVIAKAINLAINEWKVDVISMSFGFPDRNVDGYSDLENALRNAYVKNVVLFAAASNDGDRAGLSFPARAPTVIAVHATDTDGNRSKFSPTATSFGVALATVGEAVESAWPVVLCDDDSNCVRYKSGTSYATPIMAGMAAFLMMYASIHLPEQAHALRRQDAIKALLRRLAEKGLGYRPRDEYHFVDISLRPDNLFGKGQDFIDETIKDVLRST</sequence>
<dbReference type="InterPro" id="IPR023827">
    <property type="entry name" value="Peptidase_S8_Asp-AS"/>
</dbReference>
<evidence type="ECO:0000256" key="7">
    <source>
        <dbReference type="SAM" id="MobiDB-lite"/>
    </source>
</evidence>
<evidence type="ECO:0000256" key="2">
    <source>
        <dbReference type="ARBA" id="ARBA00022670"/>
    </source>
</evidence>
<feature type="active site" description="Charge relay system" evidence="5">
    <location>
        <position position="900"/>
    </location>
</feature>
<feature type="domain" description="Peptidase S8/S53" evidence="8">
    <location>
        <begin position="698"/>
        <end position="942"/>
    </location>
</feature>
<dbReference type="PROSITE" id="PS00136">
    <property type="entry name" value="SUBTILASE_ASP"/>
    <property type="match status" value="1"/>
</dbReference>
<dbReference type="GO" id="GO:0004252">
    <property type="term" value="F:serine-type endopeptidase activity"/>
    <property type="evidence" value="ECO:0007669"/>
    <property type="project" value="UniProtKB-UniRule"/>
</dbReference>
<reference evidence="10" key="1">
    <citation type="submission" date="2023-02" db="EMBL/GenBank/DDBJ databases">
        <title>Colletotrichum kahawae CIFC_Que2 genome sequencing and assembly.</title>
        <authorList>
            <person name="Baroncelli R."/>
        </authorList>
    </citation>
    <scope>NUCLEOTIDE SEQUENCE</scope>
    <source>
        <strain evidence="10">CIFC_Que2</strain>
    </source>
</reference>
<keyword evidence="4 5" id="KW-0720">Serine protease</keyword>
<dbReference type="CDD" id="cd00306">
    <property type="entry name" value="Peptidases_S8_S53"/>
    <property type="match status" value="1"/>
</dbReference>
<dbReference type="GO" id="GO:0006508">
    <property type="term" value="P:proteolysis"/>
    <property type="evidence" value="ECO:0007669"/>
    <property type="project" value="UniProtKB-KW"/>
</dbReference>
<evidence type="ECO:0000259" key="8">
    <source>
        <dbReference type="Pfam" id="PF00082"/>
    </source>
</evidence>
<dbReference type="PANTHER" id="PTHR43806:SF11">
    <property type="entry name" value="CEREVISIN-RELATED"/>
    <property type="match status" value="1"/>
</dbReference>
<dbReference type="InterPro" id="IPR000209">
    <property type="entry name" value="Peptidase_S8/S53_dom"/>
</dbReference>
<keyword evidence="3 5" id="KW-0378">Hydrolase</keyword>
<keyword evidence="2 5" id="KW-0645">Protease</keyword>
<dbReference type="EMBL" id="VYYT01000229">
    <property type="protein sequence ID" value="KAK2754461.1"/>
    <property type="molecule type" value="Genomic_DNA"/>
</dbReference>
<dbReference type="InterPro" id="IPR015500">
    <property type="entry name" value="Peptidase_S8_subtilisin-rel"/>
</dbReference>
<evidence type="ECO:0000256" key="4">
    <source>
        <dbReference type="ARBA" id="ARBA00022825"/>
    </source>
</evidence>
<dbReference type="PROSITE" id="PS00138">
    <property type="entry name" value="SUBTILASE_SER"/>
    <property type="match status" value="1"/>
</dbReference>
<evidence type="ECO:0000256" key="3">
    <source>
        <dbReference type="ARBA" id="ARBA00022801"/>
    </source>
</evidence>
<dbReference type="Proteomes" id="UP001281614">
    <property type="component" value="Unassembled WGS sequence"/>
</dbReference>
<feature type="region of interest" description="Disordered" evidence="7">
    <location>
        <begin position="582"/>
        <end position="604"/>
    </location>
</feature>
<dbReference type="InterPro" id="IPR056002">
    <property type="entry name" value="DUF7580"/>
</dbReference>